<gene>
    <name evidence="2" type="ORF">OQZ29_17405</name>
</gene>
<sequence>MKWVKFKQGLLVEATNTLHKEGDVVEVSDEFAKRHGEKGTQIVEETVEPAEKVKLEKKPKRIKSEETKPVEPETSEFDQATN</sequence>
<dbReference type="AlphaFoldDB" id="A0A9X3DF67"/>
<feature type="region of interest" description="Disordered" evidence="1">
    <location>
        <begin position="56"/>
        <end position="82"/>
    </location>
</feature>
<dbReference type="RefSeq" id="WP_010599548.1">
    <property type="nucleotide sequence ID" value="NZ_JAPJUH010000005.1"/>
</dbReference>
<comment type="caution">
    <text evidence="2">The sequence shown here is derived from an EMBL/GenBank/DDBJ whole genome shotgun (WGS) entry which is preliminary data.</text>
</comment>
<organism evidence="2 3">
    <name type="scientific">Pedobacter agri</name>
    <dbReference type="NCBI Taxonomy" id="454586"/>
    <lineage>
        <taxon>Bacteria</taxon>
        <taxon>Pseudomonadati</taxon>
        <taxon>Bacteroidota</taxon>
        <taxon>Sphingobacteriia</taxon>
        <taxon>Sphingobacteriales</taxon>
        <taxon>Sphingobacteriaceae</taxon>
        <taxon>Pedobacter</taxon>
    </lineage>
</organism>
<keyword evidence="3" id="KW-1185">Reference proteome</keyword>
<accession>A0A9X3DF67</accession>
<evidence type="ECO:0000256" key="1">
    <source>
        <dbReference type="SAM" id="MobiDB-lite"/>
    </source>
</evidence>
<name>A0A9X3DF67_9SPHI</name>
<proteinExistence type="predicted"/>
<dbReference type="Proteomes" id="UP001142592">
    <property type="component" value="Unassembled WGS sequence"/>
</dbReference>
<reference evidence="2" key="1">
    <citation type="submission" date="2022-11" db="EMBL/GenBank/DDBJ databases">
        <authorList>
            <person name="Graham C."/>
            <person name="Newman J.D."/>
        </authorList>
    </citation>
    <scope>NUCLEOTIDE SEQUENCE</scope>
    <source>
        <strain evidence="2">DSM 19486</strain>
    </source>
</reference>
<protein>
    <submittedName>
        <fullName evidence="2">Uncharacterized protein</fullName>
    </submittedName>
</protein>
<feature type="compositionally biased region" description="Basic and acidic residues" evidence="1">
    <location>
        <begin position="56"/>
        <end position="71"/>
    </location>
</feature>
<dbReference type="EMBL" id="JAPJUH010000005">
    <property type="protein sequence ID" value="MCX3266539.1"/>
    <property type="molecule type" value="Genomic_DNA"/>
</dbReference>
<evidence type="ECO:0000313" key="2">
    <source>
        <dbReference type="EMBL" id="MCX3266539.1"/>
    </source>
</evidence>
<evidence type="ECO:0000313" key="3">
    <source>
        <dbReference type="Proteomes" id="UP001142592"/>
    </source>
</evidence>